<proteinExistence type="predicted"/>
<organism evidence="2">
    <name type="scientific">viral metagenome</name>
    <dbReference type="NCBI Taxonomy" id="1070528"/>
    <lineage>
        <taxon>unclassified sequences</taxon>
        <taxon>metagenomes</taxon>
        <taxon>organismal metagenomes</taxon>
    </lineage>
</organism>
<name>A0A6C0KL42_9ZZZZ</name>
<feature type="compositionally biased region" description="Acidic residues" evidence="1">
    <location>
        <begin position="1663"/>
        <end position="1673"/>
    </location>
</feature>
<reference evidence="2" key="1">
    <citation type="journal article" date="2020" name="Nature">
        <title>Giant virus diversity and host interactions through global metagenomics.</title>
        <authorList>
            <person name="Schulz F."/>
            <person name="Roux S."/>
            <person name="Paez-Espino D."/>
            <person name="Jungbluth S."/>
            <person name="Walsh D.A."/>
            <person name="Denef V.J."/>
            <person name="McMahon K.D."/>
            <person name="Konstantinidis K.T."/>
            <person name="Eloe-Fadrosh E.A."/>
            <person name="Kyrpides N.C."/>
            <person name="Woyke T."/>
        </authorList>
    </citation>
    <scope>NUCLEOTIDE SEQUENCE</scope>
    <source>
        <strain evidence="2">GVMAG-S-3300012919-55</strain>
    </source>
</reference>
<protein>
    <submittedName>
        <fullName evidence="2">Uncharacterized protein</fullName>
    </submittedName>
</protein>
<accession>A0A6C0KL42</accession>
<sequence>MNDETFSQLTYGTIIKIKDKSDTFSKDLFFISYICNEFIDVISNVDLQKTTLLIENGKIKYKDNIEIEEIIIYHHSTEGYAKINSLLPGTPIHVVFVDGSSFDMMNGVITELENDMITIRDYESQELYYIDFQYAGLDKTRFVRIEKTNQNNQRTSNNIDLYDEPDNDTLYVYDMKEQVSDYIYKSTLKQKHKTHILNEIEKYKQLIEHYTDLEKGILIKSLEQNQVYSSFMFLNSSLFYPLTTHAENTSYTDDDDEEENESILTQVKNVKTQKQQMEFMDNLLFDDEKQLEKYRKITPIRDSPFWFWSSEEDDEDLPFSSTKLDKGVITLENAPPFIIINGILFHSCEKIKQQGNIQHGETLLLKTIQNLHNKIEAKKVNVQIKPRDSFCGSKIHTYSILQKGESWKAFIKHTNVNPKQIYDVLKEPTDVNLYDIVRKLSLIEMEKIHVKDMGWCMRYIQENSRLMKQQIQKLKTEWKSITYEPYEFSHFSDVYTKLCEYYNEPSLYQTGHPSEIIHAHHIDYGIMAMYEYSKQNNDLNIKDDSEINEIIQSIQEEVGKVSQKGNTKKRLHVKTYTTLQELQQDNGSIILKDPDVGYENNVQYLYSYLQSQKQPYTEPIELFNTKLQKLLLSYSSTMGEDELVQIQNELFPTRKDLFDMLIIKLIELQVRDQEQCYVKETEEYFVYSNKEWVLLSDHEAKARKKKVLRIKNTNEDIQQSKETLLNDYALNLIQQMHNELNIKSEKQEKYSSDYKLILKKNLLQLNNNKIRHVLKYNTLKQTQEKTFDLTEYLTTIKPSPYFNMMYDILSVDDLKEKYEMIQDFIELLTIDVGDEDWYFCSLNKTKLIPKFLHRLSVSYLTNDNYEQTIKDICVHEGTLSESGDAWIHKKSGITIQPIYFDTNYGYDENGFKITLDAVKEKDTSEMKKETILTPEESRFIPLIRAFTTFIGIRFEVLGSSFGENYNEYVKEIYKIYTLSITKQKEIEIHKHKCYSILGFLLAYVQCNDFSIQDSYPGCFQTFEGYPLKQSYENIKGVEYVSCILYKISQKNSNPPYNSFKSLKQQDIVSELCKYIRIYVMTNPAVLSMIMKKRNVYETRKSYDSNDDEYVRLQGFTKFYPSLKTIVLKPMDVHTSGKNDKSLTGYHKIQDLLMFQNMRLHEFIQKNMEGELPLLNTKSGHPFLINYCCNDGDFISDYLCQGKQAKQSEWEKIKHYIQEYNEILISLNETYILPQNLSIVKSPQPQLQENTMIQSLNDEILIYSYMIHYGNFDNQMPIPEFLSSIIQEKPSEDYYRKHDSIERKILVLQENGYIYDIQHLISAMQLQARTNATKISSINRSFINDELIEKVSQYLELPLINKDIEQIMIDKIKFIKSKLHAHLRTIIPSSLKQLSKIESYLDSFQTSIQNEHYLIFLKQCNESLLQFIPEIILSGNTPLKKSVLCKHWDLADKHKQLIHSQHEETFSMFNSIQSSNGFELEKEFLKTLQTMKSILNIELFKKKESLQVVYDSCVFYTLLFWYTIFDFKTKKLGSNDRFIQNVNKSIYEYLGQIQNFHNTEYSYAKKVNKQLKESEKKLVISSFEKMTEENRAVENSKKILGLGKWSYGKGKQVFKYYKDSYENEDIRANEVKEAMREMYVDDDGHFFDDSRYEMNEIEAILHEEQDDFINEDGDDRFNEEGEIIED</sequence>
<feature type="region of interest" description="Disordered" evidence="1">
    <location>
        <begin position="1663"/>
        <end position="1685"/>
    </location>
</feature>
<evidence type="ECO:0000313" key="2">
    <source>
        <dbReference type="EMBL" id="QHU18003.1"/>
    </source>
</evidence>
<evidence type="ECO:0000256" key="1">
    <source>
        <dbReference type="SAM" id="MobiDB-lite"/>
    </source>
</evidence>
<dbReference type="EMBL" id="MN740921">
    <property type="protein sequence ID" value="QHU18003.1"/>
    <property type="molecule type" value="Genomic_DNA"/>
</dbReference>